<keyword evidence="3" id="KW-1185">Reference proteome</keyword>
<proteinExistence type="predicted"/>
<organism evidence="2 3">
    <name type="scientific">Seminavis robusta</name>
    <dbReference type="NCBI Taxonomy" id="568900"/>
    <lineage>
        <taxon>Eukaryota</taxon>
        <taxon>Sar</taxon>
        <taxon>Stramenopiles</taxon>
        <taxon>Ochrophyta</taxon>
        <taxon>Bacillariophyta</taxon>
        <taxon>Bacillariophyceae</taxon>
        <taxon>Bacillariophycidae</taxon>
        <taxon>Naviculales</taxon>
        <taxon>Naviculaceae</taxon>
        <taxon>Seminavis</taxon>
    </lineage>
</organism>
<keyword evidence="1" id="KW-0472">Membrane</keyword>
<evidence type="ECO:0000313" key="3">
    <source>
        <dbReference type="Proteomes" id="UP001153069"/>
    </source>
</evidence>
<evidence type="ECO:0000313" key="2">
    <source>
        <dbReference type="EMBL" id="CAB9497045.1"/>
    </source>
</evidence>
<accession>A0A9N8DAQ2</accession>
<dbReference type="EMBL" id="CAICTM010000013">
    <property type="protein sequence ID" value="CAB9497045.1"/>
    <property type="molecule type" value="Genomic_DNA"/>
</dbReference>
<evidence type="ECO:0000256" key="1">
    <source>
        <dbReference type="SAM" id="Phobius"/>
    </source>
</evidence>
<dbReference type="Proteomes" id="UP001153069">
    <property type="component" value="Unassembled WGS sequence"/>
</dbReference>
<sequence>MVVTEPSARNALIQRTKRENLVDPVEAAVSCIAGITLTEGIALTEGTIAMKKAQISAGRVNDVPAMHAGDHSRYVNFVVMLFVPTAWTLVAGNLFLNKVAGNVDMAKLPILPVRWKRSADMVTTRTWSTYAIRQGGIYFGKIQLKIARVQP</sequence>
<feature type="transmembrane region" description="Helical" evidence="1">
    <location>
        <begin position="74"/>
        <end position="96"/>
    </location>
</feature>
<dbReference type="AlphaFoldDB" id="A0A9N8DAQ2"/>
<gene>
    <name evidence="2" type="ORF">SEMRO_13_G010010.1</name>
</gene>
<comment type="caution">
    <text evidence="2">The sequence shown here is derived from an EMBL/GenBank/DDBJ whole genome shotgun (WGS) entry which is preliminary data.</text>
</comment>
<reference evidence="2" key="1">
    <citation type="submission" date="2020-06" db="EMBL/GenBank/DDBJ databases">
        <authorList>
            <consortium name="Plant Systems Biology data submission"/>
        </authorList>
    </citation>
    <scope>NUCLEOTIDE SEQUENCE</scope>
    <source>
        <strain evidence="2">D6</strain>
    </source>
</reference>
<protein>
    <submittedName>
        <fullName evidence="2">Uncharacterized protein</fullName>
    </submittedName>
</protein>
<keyword evidence="1" id="KW-0812">Transmembrane</keyword>
<name>A0A9N8DAQ2_9STRA</name>
<keyword evidence="1" id="KW-1133">Transmembrane helix</keyword>